<evidence type="ECO:0000259" key="1">
    <source>
        <dbReference type="PROSITE" id="PS51723"/>
    </source>
</evidence>
<evidence type="ECO:0000313" key="8">
    <source>
        <dbReference type="Proteomes" id="UP000681720"/>
    </source>
</evidence>
<accession>A0A8S3DMU0</accession>
<dbReference type="AlphaFoldDB" id="A0A8S3DMU0"/>
<evidence type="ECO:0000313" key="3">
    <source>
        <dbReference type="EMBL" id="CAF4466397.1"/>
    </source>
</evidence>
<organism evidence="7 8">
    <name type="scientific">Rotaria magnacalcarata</name>
    <dbReference type="NCBI Taxonomy" id="392030"/>
    <lineage>
        <taxon>Eukaryota</taxon>
        <taxon>Metazoa</taxon>
        <taxon>Spiralia</taxon>
        <taxon>Gnathifera</taxon>
        <taxon>Rotifera</taxon>
        <taxon>Eurotatoria</taxon>
        <taxon>Bdelloidea</taxon>
        <taxon>Philodinida</taxon>
        <taxon>Philodinidae</taxon>
        <taxon>Rotaria</taxon>
    </lineage>
</organism>
<dbReference type="EMBL" id="CAJOBJ010139619">
    <property type="protein sequence ID" value="CAF4756918.1"/>
    <property type="molecule type" value="Genomic_DNA"/>
</dbReference>
<sequence>LHHVVLAPTYDLTEPNRAALWEYRRAKAQGLWADIAGRHIVFNLPRKSVQHLKSADIHKVLEFWDSIILAHHDLRGTKPT</sequence>
<evidence type="ECO:0000313" key="6">
    <source>
        <dbReference type="EMBL" id="CAF4776503.1"/>
    </source>
</evidence>
<dbReference type="EMBL" id="CAJOBH010061045">
    <property type="protein sequence ID" value="CAF4425094.1"/>
    <property type="molecule type" value="Genomic_DNA"/>
</dbReference>
<gene>
    <name evidence="2" type="ORF">BYL167_LOCUS32627</name>
    <name evidence="3" type="ORF">BYL167_LOCUS34450</name>
    <name evidence="5" type="ORF">GIL414_LOCUS45391</name>
    <name evidence="7" type="ORF">GIL414_LOCUS56421</name>
    <name evidence="4" type="ORF">SMN809_LOCUS40801</name>
    <name evidence="6" type="ORF">SMN809_LOCUS46157</name>
</gene>
<dbReference type="Proteomes" id="UP000681720">
    <property type="component" value="Unassembled WGS sequence"/>
</dbReference>
<dbReference type="Proteomes" id="UP000681967">
    <property type="component" value="Unassembled WGS sequence"/>
</dbReference>
<dbReference type="PROSITE" id="PS51723">
    <property type="entry name" value="PEPTIDASE_M60"/>
    <property type="match status" value="1"/>
</dbReference>
<feature type="non-terminal residue" evidence="7">
    <location>
        <position position="1"/>
    </location>
</feature>
<evidence type="ECO:0000313" key="7">
    <source>
        <dbReference type="EMBL" id="CAF4987645.1"/>
    </source>
</evidence>
<reference evidence="7" key="1">
    <citation type="submission" date="2021-02" db="EMBL/GenBank/DDBJ databases">
        <authorList>
            <person name="Nowell W R."/>
        </authorList>
    </citation>
    <scope>NUCLEOTIDE SEQUENCE</scope>
</reference>
<evidence type="ECO:0000313" key="2">
    <source>
        <dbReference type="EMBL" id="CAF4425094.1"/>
    </source>
</evidence>
<dbReference type="EMBL" id="CAJOBI010113369">
    <property type="protein sequence ID" value="CAF4643631.1"/>
    <property type="molecule type" value="Genomic_DNA"/>
</dbReference>
<dbReference type="Gene3D" id="3.40.390.80">
    <property type="entry name" value="Peptidase M60, enhancin-like domain 2"/>
    <property type="match status" value="1"/>
</dbReference>
<protein>
    <recommendedName>
        <fullName evidence="1">Peptidase M60 domain-containing protein</fullName>
    </recommendedName>
</protein>
<comment type="caution">
    <text evidence="7">The sequence shown here is derived from an EMBL/GenBank/DDBJ whole genome shotgun (WGS) entry which is preliminary data.</text>
</comment>
<dbReference type="EMBL" id="CAJOBJ010202644">
    <property type="protein sequence ID" value="CAF4987645.1"/>
    <property type="molecule type" value="Genomic_DNA"/>
</dbReference>
<proteinExistence type="predicted"/>
<dbReference type="Proteomes" id="UP000676336">
    <property type="component" value="Unassembled WGS sequence"/>
</dbReference>
<dbReference type="EMBL" id="CAJOBH010069751">
    <property type="protein sequence ID" value="CAF4466397.1"/>
    <property type="molecule type" value="Genomic_DNA"/>
</dbReference>
<evidence type="ECO:0000313" key="4">
    <source>
        <dbReference type="EMBL" id="CAF4643631.1"/>
    </source>
</evidence>
<dbReference type="InterPro" id="IPR031161">
    <property type="entry name" value="Peptidase_M60_dom"/>
</dbReference>
<name>A0A8S3DMU0_9BILA</name>
<feature type="domain" description="Peptidase M60" evidence="1">
    <location>
        <begin position="1"/>
        <end position="80"/>
    </location>
</feature>
<feature type="non-terminal residue" evidence="7">
    <location>
        <position position="80"/>
    </location>
</feature>
<evidence type="ECO:0000313" key="5">
    <source>
        <dbReference type="EMBL" id="CAF4756918.1"/>
    </source>
</evidence>
<dbReference type="EMBL" id="CAJOBI010142983">
    <property type="protein sequence ID" value="CAF4776503.1"/>
    <property type="molecule type" value="Genomic_DNA"/>
</dbReference>